<evidence type="ECO:0000256" key="4">
    <source>
        <dbReference type="SAM" id="Phobius"/>
    </source>
</evidence>
<organism evidence="5 6">
    <name type="scientific">Plasmopara halstedii</name>
    <name type="common">Downy mildew of sunflower</name>
    <dbReference type="NCBI Taxonomy" id="4781"/>
    <lineage>
        <taxon>Eukaryota</taxon>
        <taxon>Sar</taxon>
        <taxon>Stramenopiles</taxon>
        <taxon>Oomycota</taxon>
        <taxon>Peronosporomycetes</taxon>
        <taxon>Peronosporales</taxon>
        <taxon>Peronosporaceae</taxon>
        <taxon>Plasmopara</taxon>
    </lineage>
</organism>
<sequence length="150" mass="16998">MGGRQAYQDASILSTSFYLGAINTQLLSCPWLIVRAIDLKYRHKRIEQCDFFSLKPAGEFVSSVVLNCTPGAVKRGQMLRMYREHLMDGGLLFLIVASTCIKTRMTTPGTLETTYILKKYLPFVGCVVFGLCRTTTFSSHHHWVGKLQWL</sequence>
<feature type="transmembrane region" description="Helical" evidence="4">
    <location>
        <begin position="12"/>
        <end position="34"/>
    </location>
</feature>
<dbReference type="PANTHER" id="PTHR21008:SF1">
    <property type="entry name" value="25S RRNA (ADENINE(2142)-N(1))-METHYLTRANSFERASE"/>
    <property type="match status" value="1"/>
</dbReference>
<keyword evidence="6" id="KW-1185">Reference proteome</keyword>
<evidence type="ECO:0000313" key="5">
    <source>
        <dbReference type="EMBL" id="CEG35688.1"/>
    </source>
</evidence>
<protein>
    <submittedName>
        <fullName evidence="5">25S rRNA (Adenine(2142)-N(1))-methyltransferase, Bmt2</fullName>
    </submittedName>
</protein>
<evidence type="ECO:0000256" key="2">
    <source>
        <dbReference type="ARBA" id="ARBA00022679"/>
    </source>
</evidence>
<keyword evidence="1 5" id="KW-0489">Methyltransferase</keyword>
<dbReference type="InterPro" id="IPR021867">
    <property type="entry name" value="Bmt2/SAMTOR"/>
</dbReference>
<keyword evidence="4" id="KW-1133">Transmembrane helix</keyword>
<keyword evidence="3" id="KW-0949">S-adenosyl-L-methionine</keyword>
<evidence type="ECO:0000256" key="3">
    <source>
        <dbReference type="ARBA" id="ARBA00022691"/>
    </source>
</evidence>
<dbReference type="Pfam" id="PF11968">
    <property type="entry name" value="Bmt2"/>
    <property type="match status" value="1"/>
</dbReference>
<dbReference type="STRING" id="4781.A0A0P1A697"/>
<dbReference type="GeneID" id="36395082"/>
<keyword evidence="4" id="KW-0812">Transmembrane</keyword>
<dbReference type="RefSeq" id="XP_024572057.1">
    <property type="nucleotide sequence ID" value="XM_024726959.1"/>
</dbReference>
<accession>A0A0P1A697</accession>
<dbReference type="AlphaFoldDB" id="A0A0P1A697"/>
<evidence type="ECO:0000313" key="6">
    <source>
        <dbReference type="Proteomes" id="UP000054928"/>
    </source>
</evidence>
<keyword evidence="2 5" id="KW-0808">Transferase</keyword>
<dbReference type="GO" id="GO:0016433">
    <property type="term" value="F:rRNA (adenine) methyltransferase activity"/>
    <property type="evidence" value="ECO:0007669"/>
    <property type="project" value="TreeGrafter"/>
</dbReference>
<name>A0A0P1A697_PLAHL</name>
<dbReference type="EMBL" id="CCYD01000109">
    <property type="protein sequence ID" value="CEG35688.1"/>
    <property type="molecule type" value="Genomic_DNA"/>
</dbReference>
<dbReference type="OrthoDB" id="5954793at2759"/>
<evidence type="ECO:0000256" key="1">
    <source>
        <dbReference type="ARBA" id="ARBA00022603"/>
    </source>
</evidence>
<reference evidence="6" key="1">
    <citation type="submission" date="2014-09" db="EMBL/GenBank/DDBJ databases">
        <authorList>
            <person name="Sharma Rahul"/>
            <person name="Thines Marco"/>
        </authorList>
    </citation>
    <scope>NUCLEOTIDE SEQUENCE [LARGE SCALE GENOMIC DNA]</scope>
</reference>
<keyword evidence="4" id="KW-0472">Membrane</keyword>
<dbReference type="GO" id="GO:0005730">
    <property type="term" value="C:nucleolus"/>
    <property type="evidence" value="ECO:0007669"/>
    <property type="project" value="TreeGrafter"/>
</dbReference>
<dbReference type="Proteomes" id="UP000054928">
    <property type="component" value="Unassembled WGS sequence"/>
</dbReference>
<proteinExistence type="predicted"/>
<dbReference type="PANTHER" id="PTHR21008">
    <property type="entry name" value="S-ADENOSYLMETHIONINE SENSOR UPSTREAM OF MTORC1-RELATED"/>
    <property type="match status" value="1"/>
</dbReference>